<dbReference type="GO" id="GO:0005840">
    <property type="term" value="C:ribosome"/>
    <property type="evidence" value="ECO:0007669"/>
    <property type="project" value="UniProtKB-KW"/>
</dbReference>
<gene>
    <name evidence="1" type="primary">rpl32</name>
</gene>
<keyword evidence="1" id="KW-0689">Ribosomal protein</keyword>
<name>A0A886P907_9ROSI</name>
<protein>
    <submittedName>
        <fullName evidence="1">Ribosomal protein L32</fullName>
    </submittedName>
</protein>
<evidence type="ECO:0000313" key="1">
    <source>
        <dbReference type="EMBL" id="QQV39220.1"/>
    </source>
</evidence>
<proteinExistence type="predicted"/>
<keyword evidence="1" id="KW-0934">Plastid</keyword>
<dbReference type="AlphaFoldDB" id="A0A886P907"/>
<reference evidence="1" key="1">
    <citation type="submission" date="2020-11" db="EMBL/GenBank/DDBJ databases">
        <title>Complete plastome sequence of Macaranga tanarius (L.) Muell. Arg. (Euphorbiaceae): A fast-growing species that can be used for building timber.</title>
        <authorList>
            <person name="Tang J.-Q."/>
            <person name="Zhang X.-F."/>
            <person name="Zhu Z.-X."/>
            <person name="Wang H.-F."/>
        </authorList>
    </citation>
    <scope>NUCLEOTIDE SEQUENCE</scope>
</reference>
<keyword evidence="1" id="KW-0150">Chloroplast</keyword>
<dbReference type="EMBL" id="MW297079">
    <property type="protein sequence ID" value="QQV39220.1"/>
    <property type="molecule type" value="Genomic_DNA"/>
</dbReference>
<sequence>MLFGRQLPQFPKKALLYQKSVFLKIFGKGRDF</sequence>
<geneLocation type="chloroplast" evidence="1"/>
<keyword evidence="1" id="KW-0687">Ribonucleoprotein</keyword>
<organism evidence="1">
    <name type="scientific">Macaranga tanarius</name>
    <dbReference type="NCBI Taxonomy" id="109849"/>
    <lineage>
        <taxon>Eukaryota</taxon>
        <taxon>Viridiplantae</taxon>
        <taxon>Streptophyta</taxon>
        <taxon>Embryophyta</taxon>
        <taxon>Tracheophyta</taxon>
        <taxon>Spermatophyta</taxon>
        <taxon>Magnoliopsida</taxon>
        <taxon>eudicotyledons</taxon>
        <taxon>Gunneridae</taxon>
        <taxon>Pentapetalae</taxon>
        <taxon>rosids</taxon>
        <taxon>fabids</taxon>
        <taxon>Malpighiales</taxon>
        <taxon>Euphorbiaceae</taxon>
        <taxon>Acalyphoideae</taxon>
        <taxon>Acalypheae</taxon>
        <taxon>Macaranga</taxon>
    </lineage>
</organism>
<accession>A0A886P907</accession>